<keyword evidence="1 4" id="KW-0732">Signal</keyword>
<organism evidence="6">
    <name type="scientific">Vibrio sp. HB236076</name>
    <dbReference type="NCBI Taxonomy" id="3232307"/>
    <lineage>
        <taxon>Bacteria</taxon>
        <taxon>Pseudomonadati</taxon>
        <taxon>Pseudomonadota</taxon>
        <taxon>Gammaproteobacteria</taxon>
        <taxon>Vibrionales</taxon>
        <taxon>Vibrionaceae</taxon>
        <taxon>Vibrio</taxon>
    </lineage>
</organism>
<evidence type="ECO:0000256" key="4">
    <source>
        <dbReference type="HAMAP-Rule" id="MF_00924"/>
    </source>
</evidence>
<keyword evidence="2 4" id="KW-0472">Membrane</keyword>
<gene>
    <name evidence="4 6" type="primary">bamC</name>
    <name evidence="6" type="ORF">AB0763_04525</name>
</gene>
<dbReference type="HAMAP" id="MF_00924">
    <property type="entry name" value="OM_assembly_BamC"/>
    <property type="match status" value="1"/>
</dbReference>
<name>A0AB39HEQ5_9VIBR</name>
<proteinExistence type="inferred from homology"/>
<feature type="chain" id="PRO_5044249255" description="Outer membrane protein assembly factor BamC" evidence="5">
    <location>
        <begin position="22"/>
        <end position="344"/>
    </location>
</feature>
<keyword evidence="3 4" id="KW-0998">Cell outer membrane</keyword>
<evidence type="ECO:0000313" key="6">
    <source>
        <dbReference type="EMBL" id="XDK25912.1"/>
    </source>
</evidence>
<keyword evidence="4" id="KW-0449">Lipoprotein</keyword>
<dbReference type="Pfam" id="PF06804">
    <property type="entry name" value="Lipoprotein_18"/>
    <property type="match status" value="1"/>
</dbReference>
<accession>A0AB39HEQ5</accession>
<dbReference type="Gene3D" id="3.30.310.170">
    <property type="entry name" value="Outer membrane protein assembly factor BamC"/>
    <property type="match status" value="1"/>
</dbReference>
<feature type="signal peptide" evidence="5">
    <location>
        <begin position="1"/>
        <end position="21"/>
    </location>
</feature>
<dbReference type="PROSITE" id="PS51257">
    <property type="entry name" value="PROKAR_LIPOPROTEIN"/>
    <property type="match status" value="1"/>
</dbReference>
<keyword evidence="4" id="KW-0564">Palmitate</keyword>
<dbReference type="KEGG" id="vih:AB0763_04525"/>
<comment type="similarity">
    <text evidence="4">Belongs to the BamC family.</text>
</comment>
<evidence type="ECO:0000256" key="1">
    <source>
        <dbReference type="ARBA" id="ARBA00022729"/>
    </source>
</evidence>
<comment type="subcellular location">
    <subcellularLocation>
        <location evidence="4">Cell outer membrane</location>
        <topology evidence="4">Lipid-anchor</topology>
    </subcellularLocation>
</comment>
<dbReference type="InterPro" id="IPR014524">
    <property type="entry name" value="BamC"/>
</dbReference>
<reference evidence="6" key="1">
    <citation type="submission" date="2024-07" db="EMBL/GenBank/DDBJ databases">
        <title>Genome Analysis of a Potential Novel Vibrio Species Secreting pH- and Thermo-stable Alginate Lyase and its Application in Producing Alginate Oligosaccharides.</title>
        <authorList>
            <person name="Huang H."/>
            <person name="Bao K."/>
        </authorList>
    </citation>
    <scope>NUCLEOTIDE SEQUENCE</scope>
    <source>
        <strain evidence="6">HB236076</strain>
    </source>
</reference>
<dbReference type="GO" id="GO:0043165">
    <property type="term" value="P:Gram-negative-bacterium-type cell outer membrane assembly"/>
    <property type="evidence" value="ECO:0007669"/>
    <property type="project" value="UniProtKB-UniRule"/>
</dbReference>
<protein>
    <recommendedName>
        <fullName evidence="4">Outer membrane protein assembly factor BamC</fullName>
    </recommendedName>
</protein>
<dbReference type="GO" id="GO:0009279">
    <property type="term" value="C:cell outer membrane"/>
    <property type="evidence" value="ECO:0007669"/>
    <property type="project" value="UniProtKB-SubCell"/>
</dbReference>
<dbReference type="AlphaFoldDB" id="A0AB39HEQ5"/>
<dbReference type="InterPro" id="IPR042268">
    <property type="entry name" value="BamC_C"/>
</dbReference>
<dbReference type="InterPro" id="IPR010653">
    <property type="entry name" value="NlpB/DapX"/>
</dbReference>
<evidence type="ECO:0000256" key="2">
    <source>
        <dbReference type="ARBA" id="ARBA00023136"/>
    </source>
</evidence>
<sequence>MKFSRQLVMSSMALLVLSACSSDPAKRRQADDGFTYLNNQATATLEYPQGNKPPFYQDYVIPDGDYQGPIGKQVDIRPPQQVLALIPGARIEQSSEGVNVWFANTQVQQQTWQSLIDGLEKRQVQMKRSDDTIETGWINWTRSDEERNFNARYLLSQVNQAGRPGLLIELVQWRQDGDVKQPAVQDKQRYTNIMANLITTEYDEAQRQAQERQARNRQLDIPLLMGKDRSGLPVIIARADYGIVWERMAGLLEPIGFKIEDRNQSQGSIETEYKAADSDFWQAIGQPPLTLSRGEYTFLIGDLANRTSINITDSKGKPLSEDKLQAVENVLAAVIEQQKQQAAQ</sequence>
<comment type="subunit">
    <text evidence="4">Part of the Bam complex.</text>
</comment>
<evidence type="ECO:0000256" key="5">
    <source>
        <dbReference type="SAM" id="SignalP"/>
    </source>
</evidence>
<dbReference type="EMBL" id="CP162601">
    <property type="protein sequence ID" value="XDK25912.1"/>
    <property type="molecule type" value="Genomic_DNA"/>
</dbReference>
<dbReference type="GO" id="GO:0051205">
    <property type="term" value="P:protein insertion into membrane"/>
    <property type="evidence" value="ECO:0007669"/>
    <property type="project" value="UniProtKB-UniRule"/>
</dbReference>
<dbReference type="PIRSF" id="PIRSF026343">
    <property type="entry name" value="NlpB"/>
    <property type="match status" value="1"/>
</dbReference>
<dbReference type="RefSeq" id="WP_306101428.1">
    <property type="nucleotide sequence ID" value="NZ_CP162601.1"/>
</dbReference>
<dbReference type="Gene3D" id="3.30.530.50">
    <property type="match status" value="1"/>
</dbReference>
<evidence type="ECO:0000256" key="3">
    <source>
        <dbReference type="ARBA" id="ARBA00023237"/>
    </source>
</evidence>
<comment type="function">
    <text evidence="4">Part of the outer membrane protein assembly complex, which is involved in assembly and insertion of beta-barrel proteins into the outer membrane.</text>
</comment>